<feature type="domain" description="Reverse transcriptase Ty1/copia-type" evidence="1">
    <location>
        <begin position="60"/>
        <end position="176"/>
    </location>
</feature>
<evidence type="ECO:0000313" key="2">
    <source>
        <dbReference type="EMBL" id="KAJ9553681.1"/>
    </source>
</evidence>
<dbReference type="SUPFAM" id="SSF56672">
    <property type="entry name" value="DNA/RNA polymerases"/>
    <property type="match status" value="1"/>
</dbReference>
<evidence type="ECO:0000259" key="1">
    <source>
        <dbReference type="Pfam" id="PF07727"/>
    </source>
</evidence>
<proteinExistence type="predicted"/>
<comment type="caution">
    <text evidence="2">The sequence shown here is derived from an EMBL/GenBank/DDBJ whole genome shotgun (WGS) entry which is preliminary data.</text>
</comment>
<evidence type="ECO:0000313" key="3">
    <source>
        <dbReference type="Proteomes" id="UP001172457"/>
    </source>
</evidence>
<name>A0AA38TGL5_9ASTR</name>
<dbReference type="InterPro" id="IPR013103">
    <property type="entry name" value="RVT_2"/>
</dbReference>
<dbReference type="Pfam" id="PF07727">
    <property type="entry name" value="RVT_2"/>
    <property type="match status" value="2"/>
</dbReference>
<protein>
    <recommendedName>
        <fullName evidence="1">Reverse transcriptase Ty1/copia-type domain-containing protein</fullName>
    </recommendedName>
</protein>
<dbReference type="Proteomes" id="UP001172457">
    <property type="component" value="Chromosome 4"/>
</dbReference>
<dbReference type="AlphaFoldDB" id="A0AA38TGL5"/>
<sequence>MKSITNLTFINLVVKSTTIRLVLSLAVAQSWHLRQLDVRNAFLHGDLHETVYLQQLQGFAPRAWFQRLTTSLHGLGFHGSKTDPSLFIYSKGGTLLYMLVYVDDIILTGNNLEAINQVVHRLSHTFPIQDLGRLSYFLGIEIIPQGRDLILAQKKILDLLERAKLSNANPMPTPIATNVNLALGDSPPLTDHVQYRQIIGAL</sequence>
<accession>A0AA38TGL5</accession>
<reference evidence="2" key="1">
    <citation type="submission" date="2023-03" db="EMBL/GenBank/DDBJ databases">
        <title>Chromosome-scale reference genome and RAD-based genetic map of yellow starthistle (Centaurea solstitialis) reveal putative structural variation and QTLs associated with invader traits.</title>
        <authorList>
            <person name="Reatini B."/>
            <person name="Cang F.A."/>
            <person name="Jiang Q."/>
            <person name="Mckibben M.T.W."/>
            <person name="Barker M.S."/>
            <person name="Rieseberg L.H."/>
            <person name="Dlugosch K.M."/>
        </authorList>
    </citation>
    <scope>NUCLEOTIDE SEQUENCE</scope>
    <source>
        <strain evidence="2">CAN-66</strain>
        <tissue evidence="2">Leaf</tissue>
    </source>
</reference>
<feature type="domain" description="Reverse transcriptase Ty1/copia-type" evidence="1">
    <location>
        <begin position="13"/>
        <end position="59"/>
    </location>
</feature>
<gene>
    <name evidence="2" type="ORF">OSB04_017726</name>
</gene>
<keyword evidence="3" id="KW-1185">Reference proteome</keyword>
<dbReference type="EMBL" id="JARYMX010000004">
    <property type="protein sequence ID" value="KAJ9553681.1"/>
    <property type="molecule type" value="Genomic_DNA"/>
</dbReference>
<dbReference type="InterPro" id="IPR043502">
    <property type="entry name" value="DNA/RNA_pol_sf"/>
</dbReference>
<organism evidence="2 3">
    <name type="scientific">Centaurea solstitialis</name>
    <name type="common">yellow star-thistle</name>
    <dbReference type="NCBI Taxonomy" id="347529"/>
    <lineage>
        <taxon>Eukaryota</taxon>
        <taxon>Viridiplantae</taxon>
        <taxon>Streptophyta</taxon>
        <taxon>Embryophyta</taxon>
        <taxon>Tracheophyta</taxon>
        <taxon>Spermatophyta</taxon>
        <taxon>Magnoliopsida</taxon>
        <taxon>eudicotyledons</taxon>
        <taxon>Gunneridae</taxon>
        <taxon>Pentapetalae</taxon>
        <taxon>asterids</taxon>
        <taxon>campanulids</taxon>
        <taxon>Asterales</taxon>
        <taxon>Asteraceae</taxon>
        <taxon>Carduoideae</taxon>
        <taxon>Cardueae</taxon>
        <taxon>Centaureinae</taxon>
        <taxon>Centaurea</taxon>
    </lineage>
</organism>